<dbReference type="Proteomes" id="UP000231658">
    <property type="component" value="Unassembled WGS sequence"/>
</dbReference>
<dbReference type="EMBL" id="FLYE01000012">
    <property type="protein sequence ID" value="SCA56292.1"/>
    <property type="molecule type" value="Genomic_DNA"/>
</dbReference>
<keyword evidence="2" id="KW-1185">Reference proteome</keyword>
<dbReference type="OrthoDB" id="3611744at2"/>
<evidence type="ECO:0000313" key="2">
    <source>
        <dbReference type="Proteomes" id="UP000231658"/>
    </source>
</evidence>
<organism evidence="1 2">
    <name type="scientific">Candidatus Terasakiella magnetica</name>
    <dbReference type="NCBI Taxonomy" id="1867952"/>
    <lineage>
        <taxon>Bacteria</taxon>
        <taxon>Pseudomonadati</taxon>
        <taxon>Pseudomonadota</taxon>
        <taxon>Alphaproteobacteria</taxon>
        <taxon>Rhodospirillales</taxon>
        <taxon>Terasakiellaceae</taxon>
        <taxon>Terasakiella</taxon>
    </lineage>
</organism>
<gene>
    <name evidence="1" type="ORF">MTBPR1_20140</name>
</gene>
<reference evidence="1 2" key="1">
    <citation type="submission" date="2016-07" db="EMBL/GenBank/DDBJ databases">
        <authorList>
            <person name="Lefevre C.T."/>
        </authorList>
    </citation>
    <scope>NUCLEOTIDE SEQUENCE [LARGE SCALE GENOMIC DNA]</scope>
    <source>
        <strain evidence="1">PR1</strain>
    </source>
</reference>
<evidence type="ECO:0000313" key="1">
    <source>
        <dbReference type="EMBL" id="SCA56292.1"/>
    </source>
</evidence>
<dbReference type="InterPro" id="IPR014985">
    <property type="entry name" value="WbqC"/>
</dbReference>
<accession>A0A1C3RGG5</accession>
<dbReference type="STRING" id="1867952.MTBPR1_20140"/>
<dbReference type="AlphaFoldDB" id="A0A1C3RGG5"/>
<protein>
    <recommendedName>
        <fullName evidence="3">WbqC-like protein</fullName>
    </recommendedName>
</protein>
<dbReference type="RefSeq" id="WP_069186965.1">
    <property type="nucleotide sequence ID" value="NZ_FLYE01000012.1"/>
</dbReference>
<evidence type="ECO:0008006" key="3">
    <source>
        <dbReference type="Google" id="ProtNLM"/>
    </source>
</evidence>
<name>A0A1C3RGG5_9PROT</name>
<dbReference type="Pfam" id="PF08889">
    <property type="entry name" value="WbqC"/>
    <property type="match status" value="1"/>
</dbReference>
<proteinExistence type="predicted"/>
<sequence>MKITIHQPEHMPWSGYFHKMAQADQYVLLDNVQFKKNNWQNRNRIIDRAGNVLWLSVPVNMKGHISSTIRETTIQNSQKWQKKYIGRIRGAYAKHPYFKEYWPELENILTTEYDFIWQLNVRLIEFFKNILLIETPLVFASDLETHGNSTDLLLSICQALNADTYISGPDGASYMELEKFAQVKVDIVFHSFKPPVYEARNFEPGLSTLDLIMNCGPDSREIIGL</sequence>